<dbReference type="InterPro" id="IPR011877">
    <property type="entry name" value="Ribokinase"/>
</dbReference>
<keyword evidence="2 9" id="KW-0479">Metal-binding</keyword>
<sequence>MITFAMIKPHVVKNPIAFNQIMQIINDNNFEIVKRTRIKFNLAKAESFYEEHQGKFYYNRLVTFMCSGPTEVLILKRDNSVKLWRELLGPTKVFKTIYSHPESIRGMFGLTDTRNACHGSDSQESAAKEIRKFFPDFYSANMYNKLKSHKSFMLPDSTDKKKEVFKIYKDQSSEMYDVVVFGSCNIDFISYVDRMPKPGETIHSLSYESGFGGKGANQCIAAARLGCRTAMIAKLGNDPYGEKYKNNLKSEGVNIDYVENIGEHSGVALIVVSSDGENQIVINNNANQLLGPEDCFKAKRLLDQSKILICQLETPLPGTVAALKIFKGFSILNAAPALKFPEEVFKLPDIFCVNELESEELTGIKIKNISDVKPSIDDLRQKGCRKVIITLGKLGAAFNDDSGKTFHIPLPSQVKVVDTVGAGDAFIGALGFFIAKYPTSTWIQKIGASIEIASHSVQYKGTQKSFINFPPIDPITKKYLHNELS</sequence>
<reference evidence="12 13" key="1">
    <citation type="submission" date="2015-04" db="EMBL/GenBank/DDBJ databases">
        <authorList>
            <person name="Syromyatnikov M.Y."/>
            <person name="Popov V.N."/>
        </authorList>
    </citation>
    <scope>NUCLEOTIDE SEQUENCE [LARGE SCALE GENOMIC DNA]</scope>
</reference>
<accession>A0A1J1IA04</accession>
<dbReference type="EMBL" id="CVRI01000044">
    <property type="protein sequence ID" value="CRK96562.1"/>
    <property type="molecule type" value="Genomic_DNA"/>
</dbReference>
<comment type="activity regulation">
    <text evidence="9">Activated by a monovalent cation that binds near, but not in, the active site. The most likely occupant of the site in vivo is potassium. Ion binding induces a conformational change that may alter substrate affinity.</text>
</comment>
<dbReference type="HAMAP" id="MF_01987">
    <property type="entry name" value="Ribokinase"/>
    <property type="match status" value="1"/>
</dbReference>
<keyword evidence="5 9" id="KW-0067">ATP-binding</keyword>
<comment type="pathway">
    <text evidence="9">Carbohydrate metabolism; D-ribose degradation; D-ribose 5-phosphate from beta-D-ribopyranose: step 2/2.</text>
</comment>
<comment type="subunit">
    <text evidence="9">Homodimer.</text>
</comment>
<dbReference type="GO" id="GO:0019303">
    <property type="term" value="P:D-ribose catabolic process"/>
    <property type="evidence" value="ECO:0007669"/>
    <property type="project" value="UniProtKB-UniRule"/>
</dbReference>
<comment type="similarity">
    <text evidence="9">Belongs to the carbohydrate kinase PfkB family. Ribokinase subfamily.</text>
</comment>
<dbReference type="Gene3D" id="3.40.1190.20">
    <property type="match status" value="1"/>
</dbReference>
<proteinExistence type="inferred from homology"/>
<dbReference type="STRING" id="568069.A0A1J1IA04"/>
<feature type="active site" description="Proton acceptor" evidence="9">
    <location>
        <position position="424"/>
    </location>
</feature>
<evidence type="ECO:0000256" key="4">
    <source>
        <dbReference type="ARBA" id="ARBA00022777"/>
    </source>
</evidence>
<feature type="binding site" evidence="9">
    <location>
        <position position="418"/>
    </location>
    <ligand>
        <name>K(+)</name>
        <dbReference type="ChEBI" id="CHEBI:29103"/>
    </ligand>
</feature>
<gene>
    <name evidence="12" type="primary">putative Ribokinase</name>
    <name evidence="12" type="ORF">CLUMA_CG010009</name>
</gene>
<dbReference type="Pfam" id="PF00334">
    <property type="entry name" value="NDK"/>
    <property type="match status" value="1"/>
</dbReference>
<dbReference type="InterPro" id="IPR036850">
    <property type="entry name" value="NDK-like_dom_sf"/>
</dbReference>
<keyword evidence="13" id="KW-1185">Reference proteome</keyword>
<dbReference type="GO" id="GO:0005634">
    <property type="term" value="C:nucleus"/>
    <property type="evidence" value="ECO:0007669"/>
    <property type="project" value="UniProtKB-SubCell"/>
</dbReference>
<comment type="subcellular location">
    <subcellularLocation>
        <location evidence="9">Cytoplasm</location>
    </subcellularLocation>
    <subcellularLocation>
        <location evidence="9">Nucleus</location>
    </subcellularLocation>
</comment>
<dbReference type="PRINTS" id="PR00990">
    <property type="entry name" value="RIBOKINASE"/>
</dbReference>
<feature type="binding site" evidence="9">
    <location>
        <position position="424"/>
    </location>
    <ligand>
        <name>substrate</name>
    </ligand>
</feature>
<dbReference type="GO" id="GO:0046872">
    <property type="term" value="F:metal ion binding"/>
    <property type="evidence" value="ECO:0007669"/>
    <property type="project" value="UniProtKB-KW"/>
</dbReference>
<evidence type="ECO:0000256" key="9">
    <source>
        <dbReference type="HAMAP-Rule" id="MF_03215"/>
    </source>
</evidence>
<keyword evidence="4 9" id="KW-0418">Kinase</keyword>
<dbReference type="InterPro" id="IPR011611">
    <property type="entry name" value="PfkB_dom"/>
</dbReference>
<comment type="cofactor">
    <cofactor evidence="9">
        <name>Mg(2+)</name>
        <dbReference type="ChEBI" id="CHEBI:18420"/>
    </cofactor>
    <text evidence="9">Requires a divalent cation, most likely magnesium in vivo, as an electrophilic catalyst to aid phosphoryl group transfer. It is the chelate of the metal and the nucleotide that is the actual substrate.</text>
</comment>
<keyword evidence="7 9" id="KW-0630">Potassium</keyword>
<feature type="binding site" evidence="9">
    <location>
        <position position="313"/>
    </location>
    <ligand>
        <name>substrate</name>
    </ligand>
</feature>
<evidence type="ECO:0000256" key="7">
    <source>
        <dbReference type="ARBA" id="ARBA00022958"/>
    </source>
</evidence>
<dbReference type="GO" id="GO:0005829">
    <property type="term" value="C:cytosol"/>
    <property type="evidence" value="ECO:0007669"/>
    <property type="project" value="TreeGrafter"/>
</dbReference>
<dbReference type="InterPro" id="IPR034907">
    <property type="entry name" value="NDK-like_dom"/>
</dbReference>
<comment type="function">
    <text evidence="9">Catalyzes the phosphorylation of ribose at O-5 in a reaction requiring ATP and magnesium. The resulting D-ribose-5-phosphate can then be used either for sythesis of nucleotides, histidine, and tryptophan, or as a component of the pentose phosphate pathway.</text>
</comment>
<keyword evidence="9" id="KW-0539">Nucleus</keyword>
<dbReference type="PANTHER" id="PTHR10584">
    <property type="entry name" value="SUGAR KINASE"/>
    <property type="match status" value="1"/>
</dbReference>
<evidence type="ECO:0000256" key="10">
    <source>
        <dbReference type="PROSITE-ProRule" id="PRU00706"/>
    </source>
</evidence>
<feature type="binding site" evidence="9">
    <location>
        <position position="456"/>
    </location>
    <ligand>
        <name>K(+)</name>
        <dbReference type="ChEBI" id="CHEBI:29103"/>
    </ligand>
</feature>
<feature type="binding site" evidence="9">
    <location>
        <position position="459"/>
    </location>
    <ligand>
        <name>K(+)</name>
        <dbReference type="ChEBI" id="CHEBI:29103"/>
    </ligand>
</feature>
<dbReference type="SUPFAM" id="SSF54919">
    <property type="entry name" value="Nucleoside diphosphate kinase, NDK"/>
    <property type="match status" value="1"/>
</dbReference>
<dbReference type="SUPFAM" id="SSF53613">
    <property type="entry name" value="Ribokinase-like"/>
    <property type="match status" value="1"/>
</dbReference>
<evidence type="ECO:0000256" key="2">
    <source>
        <dbReference type="ARBA" id="ARBA00022723"/>
    </source>
</evidence>
<dbReference type="Pfam" id="PF00294">
    <property type="entry name" value="PfkB"/>
    <property type="match status" value="1"/>
</dbReference>
<comment type="similarity">
    <text evidence="10">Belongs to the NDK family.</text>
</comment>
<keyword evidence="8 9" id="KW-0119">Carbohydrate metabolism</keyword>
<dbReference type="Gene3D" id="3.30.70.141">
    <property type="entry name" value="Nucleoside diphosphate kinase-like domain"/>
    <property type="match status" value="1"/>
</dbReference>
<feature type="binding site" evidence="9">
    <location>
        <begin position="423"/>
        <end position="424"/>
    </location>
    <ligand>
        <name>ATP</name>
        <dbReference type="ChEBI" id="CHEBI:30616"/>
    </ligand>
</feature>
<feature type="binding site" evidence="9">
    <location>
        <position position="465"/>
    </location>
    <ligand>
        <name>K(+)</name>
        <dbReference type="ChEBI" id="CHEBI:29103"/>
    </ligand>
</feature>
<evidence type="ECO:0000256" key="5">
    <source>
        <dbReference type="ARBA" id="ARBA00022840"/>
    </source>
</evidence>
<keyword evidence="3 9" id="KW-0547">Nucleotide-binding</keyword>
<keyword evidence="1 9" id="KW-0808">Transferase</keyword>
<dbReference type="PROSITE" id="PS51374">
    <property type="entry name" value="NDPK_LIKE"/>
    <property type="match status" value="1"/>
</dbReference>
<evidence type="ECO:0000259" key="11">
    <source>
        <dbReference type="SMART" id="SM00562"/>
    </source>
</evidence>
<dbReference type="EC" id="2.7.1.15" evidence="9"/>
<protein>
    <recommendedName>
        <fullName evidence="9">Ribokinase</fullName>
        <shortName evidence="9">RK</shortName>
        <ecNumber evidence="9">2.7.1.15</ecNumber>
    </recommendedName>
</protein>
<organism evidence="12 13">
    <name type="scientific">Clunio marinus</name>
    <dbReference type="NCBI Taxonomy" id="568069"/>
    <lineage>
        <taxon>Eukaryota</taxon>
        <taxon>Metazoa</taxon>
        <taxon>Ecdysozoa</taxon>
        <taxon>Arthropoda</taxon>
        <taxon>Hexapoda</taxon>
        <taxon>Insecta</taxon>
        <taxon>Pterygota</taxon>
        <taxon>Neoptera</taxon>
        <taxon>Endopterygota</taxon>
        <taxon>Diptera</taxon>
        <taxon>Nematocera</taxon>
        <taxon>Chironomoidea</taxon>
        <taxon>Chironomidae</taxon>
        <taxon>Clunio</taxon>
    </lineage>
</organism>
<evidence type="ECO:0000256" key="1">
    <source>
        <dbReference type="ARBA" id="ARBA00022679"/>
    </source>
</evidence>
<keyword evidence="6 9" id="KW-0460">Magnesium</keyword>
<name>A0A1J1IA04_9DIPT</name>
<comment type="catalytic activity">
    <reaction evidence="9">
        <text>D-ribose + ATP = D-ribose 5-phosphate + ADP + H(+)</text>
        <dbReference type="Rhea" id="RHEA:13697"/>
        <dbReference type="ChEBI" id="CHEBI:15378"/>
        <dbReference type="ChEBI" id="CHEBI:30616"/>
        <dbReference type="ChEBI" id="CHEBI:47013"/>
        <dbReference type="ChEBI" id="CHEBI:78346"/>
        <dbReference type="ChEBI" id="CHEBI:456216"/>
        <dbReference type="EC" id="2.7.1.15"/>
    </reaction>
</comment>
<dbReference type="CDD" id="cd01174">
    <property type="entry name" value="ribokinase"/>
    <property type="match status" value="1"/>
</dbReference>
<feature type="binding site" evidence="9">
    <location>
        <position position="461"/>
    </location>
    <ligand>
        <name>K(+)</name>
        <dbReference type="ChEBI" id="CHEBI:29103"/>
    </ligand>
</feature>
<feature type="binding site" evidence="9">
    <location>
        <begin position="185"/>
        <end position="187"/>
    </location>
    <ligand>
        <name>substrate</name>
    </ligand>
</feature>
<dbReference type="SMART" id="SM00562">
    <property type="entry name" value="NDK"/>
    <property type="match status" value="1"/>
</dbReference>
<feature type="binding site" evidence="9">
    <location>
        <position position="420"/>
    </location>
    <ligand>
        <name>K(+)</name>
        <dbReference type="ChEBI" id="CHEBI:29103"/>
    </ligand>
</feature>
<evidence type="ECO:0000256" key="3">
    <source>
        <dbReference type="ARBA" id="ARBA00022741"/>
    </source>
</evidence>
<dbReference type="AlphaFoldDB" id="A0A1J1IA04"/>
<dbReference type="OrthoDB" id="415590at2759"/>
<dbReference type="InterPro" id="IPR002139">
    <property type="entry name" value="Ribo/fructo_kinase"/>
</dbReference>
<evidence type="ECO:0000256" key="6">
    <source>
        <dbReference type="ARBA" id="ARBA00022842"/>
    </source>
</evidence>
<evidence type="ECO:0000313" key="13">
    <source>
        <dbReference type="Proteomes" id="UP000183832"/>
    </source>
</evidence>
<dbReference type="UniPathway" id="UPA00916">
    <property type="reaction ID" value="UER00889"/>
</dbReference>
<evidence type="ECO:0000313" key="12">
    <source>
        <dbReference type="EMBL" id="CRK96562.1"/>
    </source>
</evidence>
<feature type="binding site" evidence="9">
    <location>
        <begin position="213"/>
        <end position="217"/>
    </location>
    <ligand>
        <name>substrate</name>
    </ligand>
</feature>
<feature type="domain" description="Nucleoside diphosphate kinase-like" evidence="11">
    <location>
        <begin position="2"/>
        <end position="141"/>
    </location>
</feature>
<dbReference type="Proteomes" id="UP000183832">
    <property type="component" value="Unassembled WGS sequence"/>
</dbReference>
<dbReference type="GO" id="GO:0005524">
    <property type="term" value="F:ATP binding"/>
    <property type="evidence" value="ECO:0007669"/>
    <property type="project" value="UniProtKB-UniRule"/>
</dbReference>
<dbReference type="GO" id="GO:0004747">
    <property type="term" value="F:ribokinase activity"/>
    <property type="evidence" value="ECO:0007669"/>
    <property type="project" value="UniProtKB-UniRule"/>
</dbReference>
<feature type="binding site" evidence="9">
    <location>
        <begin position="390"/>
        <end position="395"/>
    </location>
    <ligand>
        <name>ATP</name>
        <dbReference type="ChEBI" id="CHEBI:30616"/>
    </ligand>
</feature>
<feature type="binding site" evidence="9">
    <location>
        <position position="354"/>
    </location>
    <ligand>
        <name>ATP</name>
        <dbReference type="ChEBI" id="CHEBI:30616"/>
    </ligand>
</feature>
<evidence type="ECO:0000256" key="8">
    <source>
        <dbReference type="ARBA" id="ARBA00023277"/>
    </source>
</evidence>
<dbReference type="PANTHER" id="PTHR10584:SF166">
    <property type="entry name" value="RIBOKINASE"/>
    <property type="match status" value="1"/>
</dbReference>
<keyword evidence="9" id="KW-0963">Cytoplasm</keyword>
<dbReference type="InterPro" id="IPR029056">
    <property type="entry name" value="Ribokinase-like"/>
</dbReference>
<comment type="caution">
    <text evidence="9 10">Lacks conserved residue(s) required for the propagation of feature annotation.</text>
</comment>